<feature type="transmembrane region" description="Helical" evidence="1">
    <location>
        <begin position="26"/>
        <end position="47"/>
    </location>
</feature>
<name>D3Q897_STANL</name>
<keyword evidence="3" id="KW-1185">Reference proteome</keyword>
<dbReference type="STRING" id="446470.Snas_2795"/>
<accession>D3Q897</accession>
<evidence type="ECO:0000313" key="3">
    <source>
        <dbReference type="Proteomes" id="UP000000844"/>
    </source>
</evidence>
<gene>
    <name evidence="2" type="ordered locus">Snas_2795</name>
</gene>
<protein>
    <submittedName>
        <fullName evidence="2">Uncharacterized protein</fullName>
    </submittedName>
</protein>
<keyword evidence="1" id="KW-0472">Membrane</keyword>
<organism evidence="2 3">
    <name type="scientific">Stackebrandtia nassauensis (strain DSM 44728 / CIP 108903 / NRRL B-16338 / NBRC 102104 / LLR-40K-21)</name>
    <dbReference type="NCBI Taxonomy" id="446470"/>
    <lineage>
        <taxon>Bacteria</taxon>
        <taxon>Bacillati</taxon>
        <taxon>Actinomycetota</taxon>
        <taxon>Actinomycetes</taxon>
        <taxon>Glycomycetales</taxon>
        <taxon>Glycomycetaceae</taxon>
        <taxon>Stackebrandtia</taxon>
    </lineage>
</organism>
<dbReference type="KEGG" id="sna:Snas_2795"/>
<keyword evidence="1" id="KW-1133">Transmembrane helix</keyword>
<evidence type="ECO:0000313" key="2">
    <source>
        <dbReference type="EMBL" id="ADD42471.1"/>
    </source>
</evidence>
<dbReference type="AlphaFoldDB" id="D3Q897"/>
<feature type="transmembrane region" description="Helical" evidence="1">
    <location>
        <begin position="53"/>
        <end position="72"/>
    </location>
</feature>
<sequence length="92" mass="10059">MFDEIHSRHGRDGREARTALPVSPRLKAVTAASGALACLTLAAVLWATGWGPGWLAVVVLVIGVWAVADTGLQWHRYRVRNRDNPTRKGTQT</sequence>
<dbReference type="RefSeq" id="WP_013018042.1">
    <property type="nucleotide sequence ID" value="NC_013947.1"/>
</dbReference>
<dbReference type="Proteomes" id="UP000000844">
    <property type="component" value="Chromosome"/>
</dbReference>
<dbReference type="HOGENOM" id="CLU_2411759_0_0_11"/>
<dbReference type="EMBL" id="CP001778">
    <property type="protein sequence ID" value="ADD42471.1"/>
    <property type="molecule type" value="Genomic_DNA"/>
</dbReference>
<proteinExistence type="predicted"/>
<keyword evidence="1" id="KW-0812">Transmembrane</keyword>
<reference evidence="2 3" key="1">
    <citation type="journal article" date="2009" name="Stand. Genomic Sci.">
        <title>Complete genome sequence of Stackebrandtia nassauensis type strain (LLR-40K-21).</title>
        <authorList>
            <person name="Munk C."/>
            <person name="Lapidus A."/>
            <person name="Copeland A."/>
            <person name="Jando M."/>
            <person name="Mayilraj S."/>
            <person name="Glavina Del Rio T."/>
            <person name="Nolan M."/>
            <person name="Chen F."/>
            <person name="Lucas S."/>
            <person name="Tice H."/>
            <person name="Cheng J.F."/>
            <person name="Han C."/>
            <person name="Detter J.C."/>
            <person name="Bruce D."/>
            <person name="Goodwin L."/>
            <person name="Chain P."/>
            <person name="Pitluck S."/>
            <person name="Goker M."/>
            <person name="Ovchinikova G."/>
            <person name="Pati A."/>
            <person name="Ivanova N."/>
            <person name="Mavromatis K."/>
            <person name="Chen A."/>
            <person name="Palaniappan K."/>
            <person name="Land M."/>
            <person name="Hauser L."/>
            <person name="Chang Y.J."/>
            <person name="Jeffries C.D."/>
            <person name="Bristow J."/>
            <person name="Eisen J.A."/>
            <person name="Markowitz V."/>
            <person name="Hugenholtz P."/>
            <person name="Kyrpides N.C."/>
            <person name="Klenk H.P."/>
        </authorList>
    </citation>
    <scope>NUCLEOTIDE SEQUENCE [LARGE SCALE GENOMIC DNA]</scope>
    <source>
        <strain evidence="3">DSM 44728 / CIP 108903 / NRRL B-16338 / NBRC 102104 / LLR-40K-21</strain>
    </source>
</reference>
<evidence type="ECO:0000256" key="1">
    <source>
        <dbReference type="SAM" id="Phobius"/>
    </source>
</evidence>